<dbReference type="Gene3D" id="1.10.10.10">
    <property type="entry name" value="Winged helix-like DNA-binding domain superfamily/Winged helix DNA-binding domain"/>
    <property type="match status" value="1"/>
</dbReference>
<evidence type="ECO:0000256" key="1">
    <source>
        <dbReference type="ARBA" id="ARBA00023125"/>
    </source>
</evidence>
<dbReference type="EMBL" id="JACRSS010000003">
    <property type="protein sequence ID" value="MBC8538793.1"/>
    <property type="molecule type" value="Genomic_DNA"/>
</dbReference>
<comment type="caution">
    <text evidence="2">The sequence shown here is derived from an EMBL/GenBank/DDBJ whole genome shotgun (WGS) entry which is preliminary data.</text>
</comment>
<reference evidence="2" key="1">
    <citation type="submission" date="2020-08" db="EMBL/GenBank/DDBJ databases">
        <title>Genome public.</title>
        <authorList>
            <person name="Liu C."/>
            <person name="Sun Q."/>
        </authorList>
    </citation>
    <scope>NUCLEOTIDE SEQUENCE</scope>
    <source>
        <strain evidence="2">NSJ-63</strain>
    </source>
</reference>
<dbReference type="InterPro" id="IPR000944">
    <property type="entry name" value="Tscrpt_reg_Rrf2"/>
</dbReference>
<dbReference type="InterPro" id="IPR036388">
    <property type="entry name" value="WH-like_DNA-bd_sf"/>
</dbReference>
<dbReference type="PANTHER" id="PTHR33221">
    <property type="entry name" value="WINGED HELIX-TURN-HELIX TRANSCRIPTIONAL REGULATOR, RRF2 FAMILY"/>
    <property type="match status" value="1"/>
</dbReference>
<evidence type="ECO:0000313" key="2">
    <source>
        <dbReference type="EMBL" id="MBC8538793.1"/>
    </source>
</evidence>
<dbReference type="InterPro" id="IPR036390">
    <property type="entry name" value="WH_DNA-bd_sf"/>
</dbReference>
<dbReference type="SUPFAM" id="SSF46785">
    <property type="entry name" value="Winged helix' DNA-binding domain"/>
    <property type="match status" value="1"/>
</dbReference>
<dbReference type="AlphaFoldDB" id="A0A926DHB6"/>
<dbReference type="GO" id="GO:0003677">
    <property type="term" value="F:DNA binding"/>
    <property type="evidence" value="ECO:0007669"/>
    <property type="project" value="UniProtKB-KW"/>
</dbReference>
<dbReference type="Proteomes" id="UP000617951">
    <property type="component" value="Unassembled WGS sequence"/>
</dbReference>
<dbReference type="PANTHER" id="PTHR33221:SF5">
    <property type="entry name" value="HTH-TYPE TRANSCRIPTIONAL REGULATOR ISCR"/>
    <property type="match status" value="1"/>
</dbReference>
<name>A0A926DHB6_9FIRM</name>
<dbReference type="Pfam" id="PF02082">
    <property type="entry name" value="Rrf2"/>
    <property type="match status" value="1"/>
</dbReference>
<gene>
    <name evidence="2" type="ORF">H8693_07575</name>
</gene>
<dbReference type="RefSeq" id="WP_249280482.1">
    <property type="nucleotide sequence ID" value="NZ_JACRSS010000003.1"/>
</dbReference>
<proteinExistence type="predicted"/>
<accession>A0A926DHB6</accession>
<sequence length="139" mass="15525">MISTKGRYALRVMIDLAEQAPEAFIPLDAIAARQGISKKYLESILKILVQKKLLKGLRGKGGGYRLTRRAEEYTVGEILELTEGTLAPVACLEAAAEPCPRKETCKTLPMWTRFDTLVHDFFYSITLADLAEKPPEEPE</sequence>
<organism evidence="2 3">
    <name type="scientific">Guopingia tenuis</name>
    <dbReference type="NCBI Taxonomy" id="2763656"/>
    <lineage>
        <taxon>Bacteria</taxon>
        <taxon>Bacillati</taxon>
        <taxon>Bacillota</taxon>
        <taxon>Clostridia</taxon>
        <taxon>Christensenellales</taxon>
        <taxon>Christensenellaceae</taxon>
        <taxon>Guopingia</taxon>
    </lineage>
</organism>
<keyword evidence="1" id="KW-0238">DNA-binding</keyword>
<protein>
    <submittedName>
        <fullName evidence="2">Rrf2 family transcriptional regulator</fullName>
    </submittedName>
</protein>
<evidence type="ECO:0000313" key="3">
    <source>
        <dbReference type="Proteomes" id="UP000617951"/>
    </source>
</evidence>
<dbReference type="GO" id="GO:0003700">
    <property type="term" value="F:DNA-binding transcription factor activity"/>
    <property type="evidence" value="ECO:0007669"/>
    <property type="project" value="TreeGrafter"/>
</dbReference>
<keyword evidence="3" id="KW-1185">Reference proteome</keyword>
<dbReference type="GO" id="GO:0005829">
    <property type="term" value="C:cytosol"/>
    <property type="evidence" value="ECO:0007669"/>
    <property type="project" value="TreeGrafter"/>
</dbReference>
<dbReference type="PROSITE" id="PS51197">
    <property type="entry name" value="HTH_RRF2_2"/>
    <property type="match status" value="1"/>
</dbReference>
<dbReference type="NCBIfam" id="TIGR00738">
    <property type="entry name" value="rrf2_super"/>
    <property type="match status" value="1"/>
</dbReference>